<dbReference type="Proteomes" id="UP000789920">
    <property type="component" value="Unassembled WGS sequence"/>
</dbReference>
<proteinExistence type="predicted"/>
<feature type="non-terminal residue" evidence="1">
    <location>
        <position position="59"/>
    </location>
</feature>
<accession>A0ACA9SSP7</accession>
<comment type="caution">
    <text evidence="1">The sequence shown here is derived from an EMBL/GenBank/DDBJ whole genome shotgun (WGS) entry which is preliminary data.</text>
</comment>
<name>A0ACA9SSP7_9GLOM</name>
<evidence type="ECO:0000313" key="2">
    <source>
        <dbReference type="Proteomes" id="UP000789920"/>
    </source>
</evidence>
<reference evidence="1" key="1">
    <citation type="submission" date="2021-06" db="EMBL/GenBank/DDBJ databases">
        <authorList>
            <person name="Kallberg Y."/>
            <person name="Tangrot J."/>
            <person name="Rosling A."/>
        </authorList>
    </citation>
    <scope>NUCLEOTIDE SEQUENCE</scope>
    <source>
        <strain evidence="1">MA461A</strain>
    </source>
</reference>
<evidence type="ECO:0000313" key="1">
    <source>
        <dbReference type="EMBL" id="CAG8846670.1"/>
    </source>
</evidence>
<dbReference type="EMBL" id="CAJVQC010152326">
    <property type="protein sequence ID" value="CAG8846670.1"/>
    <property type="molecule type" value="Genomic_DNA"/>
</dbReference>
<protein>
    <submittedName>
        <fullName evidence="1">29969_t:CDS:1</fullName>
    </submittedName>
</protein>
<keyword evidence="2" id="KW-1185">Reference proteome</keyword>
<organism evidence="1 2">
    <name type="scientific">Racocetra persica</name>
    <dbReference type="NCBI Taxonomy" id="160502"/>
    <lineage>
        <taxon>Eukaryota</taxon>
        <taxon>Fungi</taxon>
        <taxon>Fungi incertae sedis</taxon>
        <taxon>Mucoromycota</taxon>
        <taxon>Glomeromycotina</taxon>
        <taxon>Glomeromycetes</taxon>
        <taxon>Diversisporales</taxon>
        <taxon>Gigasporaceae</taxon>
        <taxon>Racocetra</taxon>
    </lineage>
</organism>
<feature type="non-terminal residue" evidence="1">
    <location>
        <position position="1"/>
    </location>
</feature>
<gene>
    <name evidence="1" type="ORF">RPERSI_LOCUS34264</name>
</gene>
<sequence>IKKTTTAAKEFAEICWCYFHYLLFVKEKSARGMGQNKLVKSGRMAEWPIAPDCRSVKPG</sequence>